<feature type="domain" description="Nudix hydrolase" evidence="3">
    <location>
        <begin position="24"/>
        <end position="152"/>
    </location>
</feature>
<dbReference type="Pfam" id="PF00293">
    <property type="entry name" value="NUDIX"/>
    <property type="match status" value="1"/>
</dbReference>
<dbReference type="CDD" id="cd02883">
    <property type="entry name" value="NUDIX_Hydrolase"/>
    <property type="match status" value="1"/>
</dbReference>
<dbReference type="Proteomes" id="UP000308760">
    <property type="component" value="Unassembled WGS sequence"/>
</dbReference>
<reference evidence="5" key="1">
    <citation type="submission" date="2019-04" db="EMBL/GenBank/DDBJ databases">
        <title>Nocardioides xinjiangensis sp. nov.</title>
        <authorList>
            <person name="Liu S."/>
        </authorList>
    </citation>
    <scope>NUCLEOTIDE SEQUENCE [LARGE SCALE GENOMIC DNA]</scope>
    <source>
        <strain evidence="5">18</strain>
    </source>
</reference>
<dbReference type="PROSITE" id="PS51462">
    <property type="entry name" value="NUDIX"/>
    <property type="match status" value="1"/>
</dbReference>
<keyword evidence="5" id="KW-1185">Reference proteome</keyword>
<dbReference type="PANTHER" id="PTHR43736:SF1">
    <property type="entry name" value="DIHYDRONEOPTERIN TRIPHOSPHATE DIPHOSPHATASE"/>
    <property type="match status" value="1"/>
</dbReference>
<evidence type="ECO:0000256" key="2">
    <source>
        <dbReference type="ARBA" id="ARBA00022801"/>
    </source>
</evidence>
<dbReference type="EMBL" id="STGY01000021">
    <property type="protein sequence ID" value="THV42585.1"/>
    <property type="molecule type" value="Genomic_DNA"/>
</dbReference>
<dbReference type="Gene3D" id="3.90.79.10">
    <property type="entry name" value="Nucleoside Triphosphate Pyrophosphohydrolase"/>
    <property type="match status" value="1"/>
</dbReference>
<name>A0A4S8QHX7_9ACTN</name>
<gene>
    <name evidence="4" type="ORF">FAB82_05280</name>
</gene>
<dbReference type="RefSeq" id="WP_136533497.1">
    <property type="nucleotide sequence ID" value="NZ_STGY01000021.1"/>
</dbReference>
<dbReference type="GO" id="GO:0016787">
    <property type="term" value="F:hydrolase activity"/>
    <property type="evidence" value="ECO:0007669"/>
    <property type="project" value="UniProtKB-KW"/>
</dbReference>
<dbReference type="OrthoDB" id="9804442at2"/>
<reference evidence="4 5" key="2">
    <citation type="submission" date="2019-05" db="EMBL/GenBank/DDBJ databases">
        <title>Glycomyces buryatensis sp. nov.</title>
        <authorList>
            <person name="Nikitina E."/>
        </authorList>
    </citation>
    <scope>NUCLEOTIDE SEQUENCE [LARGE SCALE GENOMIC DNA]</scope>
    <source>
        <strain evidence="4 5">18</strain>
    </source>
</reference>
<dbReference type="InterPro" id="IPR020084">
    <property type="entry name" value="NUDIX_hydrolase_CS"/>
</dbReference>
<sequence length="186" mass="20698">MVGLVFYSLPHPMRRRIVRIATPTYTLGSVVLVMDPDREQLLMLRQPPGKRWSLPAGLLNRREQPIEGCRRELEEETGIVASVEELVPADPCAVVHTDGRWVDNVFRLERDPATTQIIVDGHEVWDAAWHPVGALPEMTRATAKLLSNYGLGPLALGGERKGPTLTKRRAFSVMLGYCGPSLRVPV</sequence>
<keyword evidence="2" id="KW-0378">Hydrolase</keyword>
<evidence type="ECO:0000256" key="1">
    <source>
        <dbReference type="ARBA" id="ARBA00005582"/>
    </source>
</evidence>
<organism evidence="4 5">
    <name type="scientific">Glycomyces buryatensis</name>
    <dbReference type="NCBI Taxonomy" id="2570927"/>
    <lineage>
        <taxon>Bacteria</taxon>
        <taxon>Bacillati</taxon>
        <taxon>Actinomycetota</taxon>
        <taxon>Actinomycetes</taxon>
        <taxon>Glycomycetales</taxon>
        <taxon>Glycomycetaceae</taxon>
        <taxon>Glycomyces</taxon>
    </lineage>
</organism>
<comment type="caution">
    <text evidence="4">The sequence shown here is derived from an EMBL/GenBank/DDBJ whole genome shotgun (WGS) entry which is preliminary data.</text>
</comment>
<evidence type="ECO:0000313" key="4">
    <source>
        <dbReference type="EMBL" id="THV42585.1"/>
    </source>
</evidence>
<dbReference type="PANTHER" id="PTHR43736">
    <property type="entry name" value="ADP-RIBOSE PYROPHOSPHATASE"/>
    <property type="match status" value="1"/>
</dbReference>
<evidence type="ECO:0000259" key="3">
    <source>
        <dbReference type="PROSITE" id="PS51462"/>
    </source>
</evidence>
<dbReference type="SUPFAM" id="SSF55811">
    <property type="entry name" value="Nudix"/>
    <property type="match status" value="1"/>
</dbReference>
<protein>
    <submittedName>
        <fullName evidence="4">NUDIX domain-containing protein</fullName>
    </submittedName>
</protein>
<evidence type="ECO:0000313" key="5">
    <source>
        <dbReference type="Proteomes" id="UP000308760"/>
    </source>
</evidence>
<dbReference type="InterPro" id="IPR000086">
    <property type="entry name" value="NUDIX_hydrolase_dom"/>
</dbReference>
<proteinExistence type="inferred from homology"/>
<dbReference type="PROSITE" id="PS00893">
    <property type="entry name" value="NUDIX_BOX"/>
    <property type="match status" value="1"/>
</dbReference>
<dbReference type="InterPro" id="IPR015797">
    <property type="entry name" value="NUDIX_hydrolase-like_dom_sf"/>
</dbReference>
<dbReference type="AlphaFoldDB" id="A0A4S8QHX7"/>
<comment type="similarity">
    <text evidence="1">Belongs to the Nudix hydrolase family.</text>
</comment>
<accession>A0A4S8QHX7</accession>